<dbReference type="EMBL" id="CP018099">
    <property type="protein sequence ID" value="APF20885.1"/>
    <property type="molecule type" value="Genomic_DNA"/>
</dbReference>
<dbReference type="Proteomes" id="UP000183868">
    <property type="component" value="Chromosome"/>
</dbReference>
<proteinExistence type="predicted"/>
<name>A0A1J1CDU4_CALAY</name>
<evidence type="ECO:0000313" key="1">
    <source>
        <dbReference type="EMBL" id="APF20885.1"/>
    </source>
</evidence>
<dbReference type="KEGG" id="caby:Cabys_4140"/>
<protein>
    <submittedName>
        <fullName evidence="1">Uncharacterized protein</fullName>
    </submittedName>
</protein>
<organism evidence="1 2">
    <name type="scientific">Caldithrix abyssi DSM 13497</name>
    <dbReference type="NCBI Taxonomy" id="880073"/>
    <lineage>
        <taxon>Bacteria</taxon>
        <taxon>Pseudomonadati</taxon>
        <taxon>Calditrichota</taxon>
        <taxon>Calditrichia</taxon>
        <taxon>Calditrichales</taxon>
        <taxon>Calditrichaceae</taxon>
        <taxon>Caldithrix</taxon>
    </lineage>
</organism>
<accession>A0A1J1CDU4</accession>
<dbReference type="AlphaFoldDB" id="A0A1J1CDU4"/>
<sequence>MPGRISADGVRDVFAGKFLINHSLKRLFNSYIFFAQQWMGFTRA</sequence>
<evidence type="ECO:0000313" key="2">
    <source>
        <dbReference type="Proteomes" id="UP000183868"/>
    </source>
</evidence>
<gene>
    <name evidence="1" type="ORF">Cabys_4140</name>
</gene>
<reference evidence="1 2" key="1">
    <citation type="submission" date="2016-11" db="EMBL/GenBank/DDBJ databases">
        <title>Genomic analysis of Caldithrix abyssi and proposal of a novel bacterial phylum Caldithrichaeota.</title>
        <authorList>
            <person name="Kublanov I."/>
            <person name="Sigalova O."/>
            <person name="Gavrilov S."/>
            <person name="Lebedinsky A."/>
            <person name="Ivanova N."/>
            <person name="Daum C."/>
            <person name="Reddy T."/>
            <person name="Klenk H.P."/>
            <person name="Goker M."/>
            <person name="Reva O."/>
            <person name="Miroshnichenko M."/>
            <person name="Kyprides N."/>
            <person name="Woyke T."/>
            <person name="Gelfand M."/>
        </authorList>
    </citation>
    <scope>NUCLEOTIDE SEQUENCE [LARGE SCALE GENOMIC DNA]</scope>
    <source>
        <strain evidence="1 2">LF13</strain>
    </source>
</reference>